<dbReference type="InterPro" id="IPR012778">
    <property type="entry name" value="Pept_M1_aminopeptidase"/>
</dbReference>
<dbReference type="InterPro" id="IPR045357">
    <property type="entry name" value="Aminopeptidase_N-like_N"/>
</dbReference>
<evidence type="ECO:0000313" key="16">
    <source>
        <dbReference type="EMBL" id="MDI3387089.1"/>
    </source>
</evidence>
<dbReference type="InterPro" id="IPR027268">
    <property type="entry name" value="Peptidase_M4/M1_CTD_sf"/>
</dbReference>
<comment type="caution">
    <text evidence="16">The sequence shown here is derived from an EMBL/GenBank/DDBJ whole genome shotgun (WGS) entry which is preliminary data.</text>
</comment>
<dbReference type="InterPro" id="IPR024571">
    <property type="entry name" value="ERAP1-like_C_dom"/>
</dbReference>
<evidence type="ECO:0000256" key="2">
    <source>
        <dbReference type="ARBA" id="ARBA00001947"/>
    </source>
</evidence>
<dbReference type="Pfam" id="PF17900">
    <property type="entry name" value="Peptidase_M1_N"/>
    <property type="match status" value="1"/>
</dbReference>
<evidence type="ECO:0000256" key="3">
    <source>
        <dbReference type="ARBA" id="ARBA00010136"/>
    </source>
</evidence>
<evidence type="ECO:0000259" key="15">
    <source>
        <dbReference type="Pfam" id="PF17900"/>
    </source>
</evidence>
<evidence type="ECO:0000256" key="9">
    <source>
        <dbReference type="ARBA" id="ARBA00022801"/>
    </source>
</evidence>
<gene>
    <name evidence="16" type="primary">pepN</name>
    <name evidence="16" type="ORF">QIS99_12895</name>
</gene>
<dbReference type="SUPFAM" id="SSF63737">
    <property type="entry name" value="Leukotriene A4 hydrolase N-terminal domain"/>
    <property type="match status" value="1"/>
</dbReference>
<feature type="domain" description="ERAP1-like C-terminal" evidence="14">
    <location>
        <begin position="534"/>
        <end position="843"/>
    </location>
</feature>
<evidence type="ECO:0000256" key="8">
    <source>
        <dbReference type="ARBA" id="ARBA00022723"/>
    </source>
</evidence>
<dbReference type="InterPro" id="IPR014782">
    <property type="entry name" value="Peptidase_M1_dom"/>
</dbReference>
<dbReference type="InterPro" id="IPR050344">
    <property type="entry name" value="Peptidase_M1_aminopeptidases"/>
</dbReference>
<dbReference type="Proteomes" id="UP001224661">
    <property type="component" value="Unassembled WGS sequence"/>
</dbReference>
<dbReference type="RefSeq" id="WP_282513361.1">
    <property type="nucleotide sequence ID" value="NZ_JASCIR010000008.1"/>
</dbReference>
<dbReference type="Gene3D" id="2.60.40.1730">
    <property type="entry name" value="tricorn interacting facor f3 domain"/>
    <property type="match status" value="1"/>
</dbReference>
<keyword evidence="8" id="KW-0479">Metal-binding</keyword>
<dbReference type="InterPro" id="IPR001930">
    <property type="entry name" value="Peptidase_M1"/>
</dbReference>
<comment type="similarity">
    <text evidence="3">Belongs to the peptidase M1 family.</text>
</comment>
<evidence type="ECO:0000256" key="7">
    <source>
        <dbReference type="ARBA" id="ARBA00022670"/>
    </source>
</evidence>
<reference evidence="16 17" key="1">
    <citation type="submission" date="2023-05" db="EMBL/GenBank/DDBJ databases">
        <title>Draft genome sequence of Streptomyces sp. B-S-A8 isolated from a cave soil in Thailand.</title>
        <authorList>
            <person name="Chamroensaksri N."/>
            <person name="Muangham S."/>
        </authorList>
    </citation>
    <scope>NUCLEOTIDE SEQUENCE [LARGE SCALE GENOMIC DNA]</scope>
    <source>
        <strain evidence="16 17">B-S-A8</strain>
    </source>
</reference>
<name>A0ABT6RRN2_9ACTN</name>
<dbReference type="EC" id="3.4.11.2" evidence="4 12"/>
<evidence type="ECO:0000256" key="12">
    <source>
        <dbReference type="NCBIfam" id="TIGR02412"/>
    </source>
</evidence>
<dbReference type="GO" id="GO:0016285">
    <property type="term" value="F:alanyl aminopeptidase activity"/>
    <property type="evidence" value="ECO:0007669"/>
    <property type="project" value="UniProtKB-EC"/>
</dbReference>
<evidence type="ECO:0000256" key="1">
    <source>
        <dbReference type="ARBA" id="ARBA00000098"/>
    </source>
</evidence>
<keyword evidence="9 16" id="KW-0378">Hydrolase</keyword>
<comment type="cofactor">
    <cofactor evidence="2">
        <name>Zn(2+)</name>
        <dbReference type="ChEBI" id="CHEBI:29105"/>
    </cofactor>
</comment>
<organism evidence="16 17">
    <name type="scientific">Streptomyces solicavernae</name>
    <dbReference type="NCBI Taxonomy" id="3043614"/>
    <lineage>
        <taxon>Bacteria</taxon>
        <taxon>Bacillati</taxon>
        <taxon>Actinomycetota</taxon>
        <taxon>Actinomycetes</taxon>
        <taxon>Kitasatosporales</taxon>
        <taxon>Streptomycetaceae</taxon>
        <taxon>Streptomyces</taxon>
    </lineage>
</organism>
<keyword evidence="10" id="KW-0862">Zinc</keyword>
<accession>A0ABT6RRN2</accession>
<dbReference type="PRINTS" id="PR00756">
    <property type="entry name" value="ALADIPTASE"/>
</dbReference>
<sequence>MPGTNLTRVEAQERARLLTVDAYEIDLDLGGAQEGGTYRSVTTVRFDSAEAGAETFVDLVAPTVHEIVLNGASLDPATAFADSRIALPGLLSGRNELKVVADCAYTNTGEGLHRFVDPVDDQAYLYTQFEVPDARRVFASFEQPDLKATFQFTVKAPSGWTVISNSATPEPKDDLWVFEPTPRISTYITALIVGPYHAVHSSYEKDGQRVPLGIYCRPSLAEYLDADAIFDVTRQGFEWFQEKFDYPYPFAKYDQLFVPEFNAGAMENAGAVTIRDQYVFRSKVTDAAYEVRASTILHELAHMWFGDLVTMEWWNDLWLNESFATYAEAACQAYAPGSKWPHSWTTFANSMKTWAYRQDQLPSTHPIMAEISDLDDVLVNFDGITYAKGASVLKQLVAYVGMDEFFRGVQAYFKRHAYGNTRLTDLLGALEETSGRDLKTWSKLWLETAGINVLRPEIETDADGVIRSFGVRQEAPALPAGAKGEPTLRPHRIAIGSYELTDGKLVRTDRVELDVDGELTAVPALVGKQRPAVILLNDDDLSYAKVRLDEESLKAVTAHLGDFAESLPRALSWASAWDMTRDGELATRDYLELVLSGIGKESDIGVVQSLHRQVKLALELYAAPDWRERGLARWTEAALAHLKDAEPGSDHQLAWARAFAAAARTDTQLDLLTALLDGTETVEGLAVDTELRWAFLERLASTGRAGEKEIAAEYERDRTAAGERHAATARAARPTPEAKAEAWASVVESDKLPNAVQEAVIAGFVQVDQRELLAPYTEKFFAAVKDVWASRSHEMAQQIAVGLYPALQVAQATLDTTDAWLAVEEPNAALRRLISESRAGVERALKAQAADAAAA</sequence>
<keyword evidence="17" id="KW-1185">Reference proteome</keyword>
<keyword evidence="7" id="KW-0645">Protease</keyword>
<evidence type="ECO:0000256" key="11">
    <source>
        <dbReference type="ARBA" id="ARBA00023049"/>
    </source>
</evidence>
<feature type="domain" description="Peptidase M1 membrane alanine aminopeptidase" evidence="13">
    <location>
        <begin position="230"/>
        <end position="444"/>
    </location>
</feature>
<evidence type="ECO:0000256" key="5">
    <source>
        <dbReference type="ARBA" id="ARBA00015611"/>
    </source>
</evidence>
<evidence type="ECO:0000313" key="17">
    <source>
        <dbReference type="Proteomes" id="UP001224661"/>
    </source>
</evidence>
<evidence type="ECO:0000256" key="4">
    <source>
        <dbReference type="ARBA" id="ARBA00012564"/>
    </source>
</evidence>
<dbReference type="Pfam" id="PF11838">
    <property type="entry name" value="ERAP1_C"/>
    <property type="match status" value="1"/>
</dbReference>
<feature type="domain" description="Aminopeptidase N-like N-terminal" evidence="15">
    <location>
        <begin position="105"/>
        <end position="188"/>
    </location>
</feature>
<dbReference type="NCBIfam" id="TIGR02412">
    <property type="entry name" value="pepN_strep_liv"/>
    <property type="match status" value="1"/>
</dbReference>
<keyword evidence="6 16" id="KW-0031">Aminopeptidase</keyword>
<comment type="catalytic activity">
    <reaction evidence="1">
        <text>Release of an N-terminal amino acid, Xaa-|-Yaa- from a peptide, amide or arylamide. Xaa is preferably Ala, but may be most amino acids including Pro (slow action). When a terminal hydrophobic residue is followed by a prolyl residue, the two may be released as an intact Xaa-Pro dipeptide.</text>
        <dbReference type="EC" id="3.4.11.2"/>
    </reaction>
</comment>
<evidence type="ECO:0000259" key="13">
    <source>
        <dbReference type="Pfam" id="PF01433"/>
    </source>
</evidence>
<keyword evidence="11" id="KW-0482">Metalloprotease</keyword>
<protein>
    <recommendedName>
        <fullName evidence="5 12">Aminopeptidase N</fullName>
        <ecNumber evidence="4 12">3.4.11.2</ecNumber>
    </recommendedName>
</protein>
<dbReference type="EMBL" id="JASCIR010000008">
    <property type="protein sequence ID" value="MDI3387089.1"/>
    <property type="molecule type" value="Genomic_DNA"/>
</dbReference>
<dbReference type="PANTHER" id="PTHR11533:SF174">
    <property type="entry name" value="PUROMYCIN-SENSITIVE AMINOPEPTIDASE-RELATED"/>
    <property type="match status" value="1"/>
</dbReference>
<proteinExistence type="inferred from homology"/>
<dbReference type="SUPFAM" id="SSF55486">
    <property type="entry name" value="Metalloproteases ('zincins'), catalytic domain"/>
    <property type="match status" value="1"/>
</dbReference>
<evidence type="ECO:0000256" key="10">
    <source>
        <dbReference type="ARBA" id="ARBA00022833"/>
    </source>
</evidence>
<dbReference type="PANTHER" id="PTHR11533">
    <property type="entry name" value="PROTEASE M1 ZINC METALLOPROTEASE"/>
    <property type="match status" value="1"/>
</dbReference>
<evidence type="ECO:0000259" key="14">
    <source>
        <dbReference type="Pfam" id="PF11838"/>
    </source>
</evidence>
<dbReference type="CDD" id="cd09602">
    <property type="entry name" value="M1_APN"/>
    <property type="match status" value="1"/>
</dbReference>
<dbReference type="Pfam" id="PF01433">
    <property type="entry name" value="Peptidase_M1"/>
    <property type="match status" value="1"/>
</dbReference>
<dbReference type="InterPro" id="IPR042097">
    <property type="entry name" value="Aminopeptidase_N-like_N_sf"/>
</dbReference>
<evidence type="ECO:0000256" key="6">
    <source>
        <dbReference type="ARBA" id="ARBA00022438"/>
    </source>
</evidence>
<dbReference type="Gene3D" id="1.10.390.10">
    <property type="entry name" value="Neutral Protease Domain 2"/>
    <property type="match status" value="1"/>
</dbReference>